<evidence type="ECO:0000256" key="1">
    <source>
        <dbReference type="ARBA" id="ARBA00004168"/>
    </source>
</evidence>
<dbReference type="InterPro" id="IPR013783">
    <property type="entry name" value="Ig-like_fold"/>
</dbReference>
<evidence type="ECO:0000256" key="2">
    <source>
        <dbReference type="ARBA" id="ARBA00022512"/>
    </source>
</evidence>
<dbReference type="Gene3D" id="2.60.40.1140">
    <property type="entry name" value="Collagen-binding surface protein Cna, B-type domain"/>
    <property type="match status" value="7"/>
</dbReference>
<dbReference type="Pfam" id="PF05737">
    <property type="entry name" value="Collagen_bind"/>
    <property type="match status" value="1"/>
</dbReference>
<dbReference type="Pfam" id="PF17961">
    <property type="entry name" value="Big_8"/>
    <property type="match status" value="1"/>
</dbReference>
<dbReference type="NCBIfam" id="TIGR01167">
    <property type="entry name" value="LPXTG_anchor"/>
    <property type="match status" value="1"/>
</dbReference>
<feature type="domain" description="CNA-B" evidence="11">
    <location>
        <begin position="853"/>
        <end position="935"/>
    </location>
</feature>
<feature type="chain" id="PRO_5046900497" evidence="8">
    <location>
        <begin position="28"/>
        <end position="1276"/>
    </location>
</feature>
<evidence type="ECO:0000256" key="5">
    <source>
        <dbReference type="ARBA" id="ARBA00023088"/>
    </source>
</evidence>
<feature type="compositionally biased region" description="Low complexity" evidence="6">
    <location>
        <begin position="1229"/>
        <end position="1242"/>
    </location>
</feature>
<evidence type="ECO:0000256" key="6">
    <source>
        <dbReference type="SAM" id="MobiDB-lite"/>
    </source>
</evidence>
<dbReference type="InterPro" id="IPR011252">
    <property type="entry name" value="Fibrogen-bd_dom1"/>
</dbReference>
<feature type="region of interest" description="Disordered" evidence="6">
    <location>
        <begin position="92"/>
        <end position="162"/>
    </location>
</feature>
<evidence type="ECO:0000256" key="4">
    <source>
        <dbReference type="ARBA" id="ARBA00022729"/>
    </source>
</evidence>
<dbReference type="InterPro" id="IPR008454">
    <property type="entry name" value="Collagen-bd_Cna-like_B-typ_dom"/>
</dbReference>
<evidence type="ECO:0000259" key="13">
    <source>
        <dbReference type="Pfam" id="PF17961"/>
    </source>
</evidence>
<keyword evidence="4 8" id="KW-0732">Signal</keyword>
<evidence type="ECO:0000256" key="3">
    <source>
        <dbReference type="ARBA" id="ARBA00022525"/>
    </source>
</evidence>
<dbReference type="Pfam" id="PF00746">
    <property type="entry name" value="Gram_pos_anchor"/>
    <property type="match status" value="1"/>
</dbReference>
<dbReference type="InterPro" id="IPR008966">
    <property type="entry name" value="Adhesion_dom_sf"/>
</dbReference>
<keyword evidence="7" id="KW-0812">Transmembrane</keyword>
<feature type="domain" description="CNA-B" evidence="11">
    <location>
        <begin position="577"/>
        <end position="659"/>
    </location>
</feature>
<dbReference type="CDD" id="cd00222">
    <property type="entry name" value="CollagenBindB"/>
    <property type="match status" value="7"/>
</dbReference>
<feature type="domain" description="CNA-B" evidence="11">
    <location>
        <begin position="1034"/>
        <end position="1114"/>
    </location>
</feature>
<feature type="compositionally biased region" description="Polar residues" evidence="6">
    <location>
        <begin position="40"/>
        <end position="62"/>
    </location>
</feature>
<sequence length="1276" mass="141986">MKKKLSMWFSLMVILSSLIVEPISIYAKTTTQPDGAIQTTDVQKQVQATNGKEEGQGNQQDETVLKSEADENIELPAEVVPVISAIESNKVDEKEPLVEKSTTAQSNQQSNSSATEPIIQETPKVVEDNKNGEQVQQSENKTIVKDDEQVNSATKDPITKETVQLTEIQPRAPSNRRQSSQNNVITSFSITDDKGNPLNEQVTQWTNFRINGNFDLPNNTVSSGDITTITLPEQLKFASTENFALKDTNGQIVAHAVINPDNKTIVLTYTDYVENHSDVKGSFYFYAQVDYAVVKESQIIPVAIQIDKETTFHAGEIDYGVYVAPGRTLDKSGWFEGGSDQVINFRVEVNRSKNDFNNVVIQDSLANQGAKIVEGSIEIGKGDWVFKDNNWLLENEQNVTNNYTIQMEAGNKGFSVNLGDIKASDGFNIKYLVELEYHAVDGEIIRNGAKMLSDYQVINEFITNVPYHQGGGAGEGAVFTIRIHKVNEDGDNLVGAEFEVIRDRNQQSFGTIVTDPSGNASIGNLLKDDYTLKETKAPEGYDLLPEDIKISPSDFGSIKEAFKEVVNKKTVPQKTDVKGSKIWKDNNNQDGKRPNAITVNLLADGSQIDSKVVTLAENWEYEFTNLPKFKDGKEIIYTVTENQVADYNTDIKGFDITNSYTPSKTSVSVTKKWVDANNQDGKRPDSIQVQLLANGQKQGDLVELNANNNWTTTWNDLDQKTAGQDIVYTIEEVSVKDYTSTVDNSDKGNILLTNSYTPETTEIQGLKTWSDNNNQDGKRPEAIVVNLLANGQKVANQTVKADSEWKFTFANLPKFKEGKEIVYTISEEAVENYTSEIQGTTINNSYIPEITSISGQKIWDDADNQDGKRPSTIRVSLHADGQKVSAQDVEADNNWKFTFANLPKYKEGKEIIYTISEEAVEGYLTNVEGNIITNSRISETIKISGEKIWNDANNQDGKRPATIMVNLLADGTKVTDQIVSADTEWKFNFTNLPKYKDGKEISYTVTEEVVENYTTEIKGTTITNSYTPETTDLTGEKVWNDSNNQDGKRPATIMVNLLADGTKVTDQTVSADTEWKFSFTNLPKYKDGKEISYTVTEEVVENYTTEIQGTTIINSYNPEITHVSGYKIWVDADNKAGKRPEFIVVELLADGEKISQQTVEATSGWEFIFTNLPKFKDGKEIVYQIRELAVSGYESKVYGFTITNILKEDSTIPDKPEKPNPPKPEKVKPTPTTKKQLPKTGTNNNTELQIAALAFVLLGVGLVLPTKKRVIKKKAS</sequence>
<gene>
    <name evidence="14" type="ORF">NPA36_03945</name>
</gene>
<keyword evidence="3" id="KW-0964">Secreted</keyword>
<feature type="domain" description="Collagen binding" evidence="10">
    <location>
        <begin position="328"/>
        <end position="432"/>
    </location>
</feature>
<evidence type="ECO:0000259" key="11">
    <source>
        <dbReference type="Pfam" id="PF05738"/>
    </source>
</evidence>
<comment type="caution">
    <text evidence="14">The sequence shown here is derived from an EMBL/GenBank/DDBJ whole genome shotgun (WGS) entry which is preliminary data.</text>
</comment>
<feature type="domain" description="SDR-like Ig" evidence="13">
    <location>
        <begin position="202"/>
        <end position="297"/>
    </location>
</feature>
<feature type="domain" description="CNA-B" evidence="11">
    <location>
        <begin position="667"/>
        <end position="754"/>
    </location>
</feature>
<dbReference type="Pfam" id="PF17802">
    <property type="entry name" value="SpaA"/>
    <property type="match status" value="1"/>
</dbReference>
<evidence type="ECO:0000259" key="9">
    <source>
        <dbReference type="Pfam" id="PF00746"/>
    </source>
</evidence>
<feature type="compositionally biased region" description="Polar residues" evidence="6">
    <location>
        <begin position="132"/>
        <end position="141"/>
    </location>
</feature>
<keyword evidence="15" id="KW-1185">Reference proteome</keyword>
<reference evidence="14" key="3">
    <citation type="journal article" date="2023" name="Microbiol. Resour. Announc.">
        <title>Draft Genome Sequence of Granulicatella sp. Strain S8, Isolated from a Marine Fish, Seriola quinqueradiata.</title>
        <authorList>
            <person name="Lee M."/>
            <person name="Farooq A."/>
            <person name="Jeong J.B."/>
            <person name="Jung M.Y."/>
        </authorList>
    </citation>
    <scope>NUCLEOTIDE SEQUENCE</scope>
    <source>
        <strain evidence="14">S8</strain>
    </source>
</reference>
<feature type="domain" description="CNA-B" evidence="11">
    <location>
        <begin position="943"/>
        <end position="1025"/>
    </location>
</feature>
<dbReference type="InterPro" id="IPR008456">
    <property type="entry name" value="Collagen-bd_dom"/>
</dbReference>
<feature type="domain" description="CNA-B" evidence="11">
    <location>
        <begin position="1123"/>
        <end position="1204"/>
    </location>
</feature>
<keyword evidence="5" id="KW-0572">Peptidoglycan-anchor</keyword>
<evidence type="ECO:0000256" key="8">
    <source>
        <dbReference type="SAM" id="SignalP"/>
    </source>
</evidence>
<accession>A0ABT1WMK1</accession>
<dbReference type="Gene3D" id="2.60.40.1280">
    <property type="match status" value="1"/>
</dbReference>
<proteinExistence type="predicted"/>
<feature type="domain" description="Gram-positive cocci surface proteins LPxTG" evidence="9">
    <location>
        <begin position="1230"/>
        <end position="1268"/>
    </location>
</feature>
<name>A0ABT1WMK1_9LACT</name>
<feature type="domain" description="SpaA-like prealbumin fold" evidence="12">
    <location>
        <begin position="480"/>
        <end position="551"/>
    </location>
</feature>
<evidence type="ECO:0000256" key="7">
    <source>
        <dbReference type="SAM" id="Phobius"/>
    </source>
</evidence>
<keyword evidence="7" id="KW-1133">Transmembrane helix</keyword>
<feature type="compositionally biased region" description="Basic and acidic residues" evidence="6">
    <location>
        <begin position="1210"/>
        <end position="1228"/>
    </location>
</feature>
<reference evidence="14" key="1">
    <citation type="submission" date="2022-07" db="EMBL/GenBank/DDBJ databases">
        <authorList>
            <person name="Jung M.-Y."/>
            <person name="Lee M."/>
        </authorList>
    </citation>
    <scope>NUCLEOTIDE SEQUENCE</scope>
    <source>
        <strain evidence="14">S8</strain>
    </source>
</reference>
<dbReference type="Proteomes" id="UP001059480">
    <property type="component" value="Unassembled WGS sequence"/>
</dbReference>
<keyword evidence="7" id="KW-0472">Membrane</keyword>
<dbReference type="InterPro" id="IPR019931">
    <property type="entry name" value="LPXTG_anchor"/>
</dbReference>
<dbReference type="SUPFAM" id="SSF49478">
    <property type="entry name" value="Cna protein B-type domain"/>
    <property type="match status" value="8"/>
</dbReference>
<evidence type="ECO:0000259" key="10">
    <source>
        <dbReference type="Pfam" id="PF05737"/>
    </source>
</evidence>
<feature type="transmembrane region" description="Helical" evidence="7">
    <location>
        <begin position="1248"/>
        <end position="1266"/>
    </location>
</feature>
<dbReference type="InterPro" id="IPR041033">
    <property type="entry name" value="SpaA_PFL_dom_1"/>
</dbReference>
<dbReference type="Gene3D" id="2.60.40.10">
    <property type="entry name" value="Immunoglobulins"/>
    <property type="match status" value="1"/>
</dbReference>
<dbReference type="EMBL" id="JANHNZ010000002">
    <property type="protein sequence ID" value="MCQ9209695.1"/>
    <property type="molecule type" value="Genomic_DNA"/>
</dbReference>
<dbReference type="InterPro" id="IPR041171">
    <property type="entry name" value="SDR_Ig"/>
</dbReference>
<dbReference type="SUPFAM" id="SSF49401">
    <property type="entry name" value="Bacterial adhesins"/>
    <property type="match status" value="2"/>
</dbReference>
<evidence type="ECO:0000313" key="15">
    <source>
        <dbReference type="Proteomes" id="UP001059480"/>
    </source>
</evidence>
<keyword evidence="2" id="KW-0134">Cell wall</keyword>
<feature type="domain" description="CNA-B" evidence="11">
    <location>
        <begin position="763"/>
        <end position="844"/>
    </location>
</feature>
<organism evidence="14 15">
    <name type="scientific">Granulicatella seriolae</name>
    <dbReference type="NCBI Taxonomy" id="2967226"/>
    <lineage>
        <taxon>Bacteria</taxon>
        <taxon>Bacillati</taxon>
        <taxon>Bacillota</taxon>
        <taxon>Bacilli</taxon>
        <taxon>Lactobacillales</taxon>
        <taxon>Carnobacteriaceae</taxon>
        <taxon>Granulicatella</taxon>
    </lineage>
</organism>
<feature type="region of interest" description="Disordered" evidence="6">
    <location>
        <begin position="1210"/>
        <end position="1242"/>
    </location>
</feature>
<evidence type="ECO:0000313" key="14">
    <source>
        <dbReference type="EMBL" id="MCQ9209695.1"/>
    </source>
</evidence>
<comment type="subcellular location">
    <subcellularLocation>
        <location evidence="1">Secreted</location>
        <location evidence="1">Cell wall</location>
        <topology evidence="1">Peptidoglycan-anchor</topology>
    </subcellularLocation>
</comment>
<reference evidence="14" key="2">
    <citation type="journal article" date="2023" name="Curr. Microbiol.">
        <title>Granulicatella seriolae sp. nov., a Novel Facultative Anaerobe Isolated from Yellowtail Marine Fish.</title>
        <authorList>
            <person name="Lee M."/>
            <person name="Choi Y.J."/>
            <person name="Farooq A."/>
            <person name="Jeong J.B."/>
            <person name="Jung M.Y."/>
        </authorList>
    </citation>
    <scope>NUCLEOTIDE SEQUENCE</scope>
    <source>
        <strain evidence="14">S8</strain>
    </source>
</reference>
<dbReference type="Pfam" id="PF05738">
    <property type="entry name" value="Cna_B"/>
    <property type="match status" value="7"/>
</dbReference>
<feature type="region of interest" description="Disordered" evidence="6">
    <location>
        <begin position="40"/>
        <end position="63"/>
    </location>
</feature>
<protein>
    <submittedName>
        <fullName evidence="14">Cna B-type domain-containing protein</fullName>
    </submittedName>
</protein>
<evidence type="ECO:0000259" key="12">
    <source>
        <dbReference type="Pfam" id="PF17802"/>
    </source>
</evidence>
<feature type="compositionally biased region" description="Low complexity" evidence="6">
    <location>
        <begin position="101"/>
        <end position="115"/>
    </location>
</feature>
<dbReference type="RefSeq" id="WP_256944801.1">
    <property type="nucleotide sequence ID" value="NZ_JANHNZ010000002.1"/>
</dbReference>
<feature type="signal peptide" evidence="8">
    <location>
        <begin position="1"/>
        <end position="27"/>
    </location>
</feature>